<evidence type="ECO:0000313" key="1">
    <source>
        <dbReference type="EMBL" id="BAU75884.1"/>
    </source>
</evidence>
<dbReference type="KEGG" id="pfuw:KF707C_41960"/>
<reference evidence="1 2" key="2">
    <citation type="journal article" date="2017" name="Int. J. Syst. Evol. Microbiol.">
        <title>Pseudomonas furukawaii sp. nov., a polychlorinated biphenyl-degrading bacterium isolated from biphenyl-contaminated soil in Japan.</title>
        <authorList>
            <person name="Kimura N."/>
            <person name="Watanabe T."/>
            <person name="Suenaga H."/>
            <person name="Fujihara H."/>
            <person name="Futagami T."/>
            <person name="Goto M."/>
            <person name="Hanada S."/>
            <person name="Hirose J."/>
        </authorList>
    </citation>
    <scope>NUCLEOTIDE SEQUENCE [LARGE SCALE GENOMIC DNA]</scope>
    <source>
        <strain evidence="2">DSM 10086 / NBRC 110670 / KF707</strain>
    </source>
</reference>
<accession>A0AAD1FH38</accession>
<sequence>MHEQRKFHDAFLKPVSVRPCSGRFGEACTAPRFRWIPLRRETPYTRRSGSLNIGIP</sequence>
<gene>
    <name evidence="1" type="ORF">KF707C_41960</name>
</gene>
<dbReference type="Proteomes" id="UP000218554">
    <property type="component" value="Chromosome"/>
</dbReference>
<name>A0AAD1FH38_METFU</name>
<dbReference type="AlphaFoldDB" id="A0AAD1FH38"/>
<proteinExistence type="predicted"/>
<evidence type="ECO:0000313" key="2">
    <source>
        <dbReference type="Proteomes" id="UP000218554"/>
    </source>
</evidence>
<keyword evidence="2" id="KW-1185">Reference proteome</keyword>
<dbReference type="EMBL" id="AP014862">
    <property type="protein sequence ID" value="BAU75884.1"/>
    <property type="molecule type" value="Genomic_DNA"/>
</dbReference>
<protein>
    <submittedName>
        <fullName evidence="1">Uncharacterized protein</fullName>
    </submittedName>
</protein>
<organism evidence="1 2">
    <name type="scientific">Metapseudomonas furukawaii</name>
    <name type="common">Pseudomonas furukawaii</name>
    <dbReference type="NCBI Taxonomy" id="1149133"/>
    <lineage>
        <taxon>Bacteria</taxon>
        <taxon>Pseudomonadati</taxon>
        <taxon>Pseudomonadota</taxon>
        <taxon>Gammaproteobacteria</taxon>
        <taxon>Pseudomonadales</taxon>
        <taxon>Pseudomonadaceae</taxon>
        <taxon>Metapseudomonas</taxon>
    </lineage>
</organism>
<reference evidence="2" key="1">
    <citation type="submission" date="2015-05" db="EMBL/GenBank/DDBJ databases">
        <title>Draft genome sequencing of a biphenyl-degrading bacterium, Pseudomonas balearica KF707 (=NBRC110670).</title>
        <authorList>
            <person name="Kimura N."/>
            <person name="Hirose J."/>
            <person name="Watanabe T."/>
            <person name="Suenaga H."/>
            <person name="Fujihara H."/>
            <person name="Noguchi M."/>
            <person name="Hashimoto M."/>
            <person name="Shimodaira J."/>
            <person name="Tsuchikane K."/>
            <person name="Hosoyama A."/>
            <person name="Yamazoe A."/>
            <person name="Fujita N."/>
            <person name="Furukawa K."/>
        </authorList>
    </citation>
    <scope>NUCLEOTIDE SEQUENCE [LARGE SCALE GENOMIC DNA]</scope>
    <source>
        <strain evidence="2">DSM 10086 / NBRC 110670 / KF707</strain>
    </source>
</reference>